<dbReference type="OrthoDB" id="564031at2759"/>
<dbReference type="Proteomes" id="UP000007264">
    <property type="component" value="Unassembled WGS sequence"/>
</dbReference>
<protein>
    <recommendedName>
        <fullName evidence="4">Nicotinate-nucleotide adenylyltransferase</fullName>
    </recommendedName>
</protein>
<dbReference type="KEGG" id="csl:COCSUDRAFT_45928"/>
<reference evidence="2 3" key="1">
    <citation type="journal article" date="2012" name="Genome Biol.">
        <title>The genome of the polar eukaryotic microalga coccomyxa subellipsoidea reveals traits of cold adaptation.</title>
        <authorList>
            <person name="Blanc G."/>
            <person name="Agarkova I."/>
            <person name="Grimwood J."/>
            <person name="Kuo A."/>
            <person name="Brueggeman A."/>
            <person name="Dunigan D."/>
            <person name="Gurnon J."/>
            <person name="Ladunga I."/>
            <person name="Lindquist E."/>
            <person name="Lucas S."/>
            <person name="Pangilinan J."/>
            <person name="Proschold T."/>
            <person name="Salamov A."/>
            <person name="Schmutz J."/>
            <person name="Weeks D."/>
            <person name="Yamada T."/>
            <person name="Claverie J.M."/>
            <person name="Grigoriev I."/>
            <person name="Van Etten J."/>
            <person name="Lomsadze A."/>
            <person name="Borodovsky M."/>
        </authorList>
    </citation>
    <scope>NUCLEOTIDE SEQUENCE [LARGE SCALE GENOMIC DNA]</scope>
    <source>
        <strain evidence="2 3">C-169</strain>
    </source>
</reference>
<feature type="region of interest" description="Disordered" evidence="1">
    <location>
        <begin position="581"/>
        <end position="609"/>
    </location>
</feature>
<dbReference type="GeneID" id="17045615"/>
<sequence>MICSGRTSTLQISSEHLCGRGDRMIGGSRFSKSPVNLLTGGMPVPFKTTRSLMQKHCNSRLFRKPSDDRRSRLGIFEVKAEEGPSERQFSQAAKKALQINLDPKWYGSFAEIGAGQEVARWLFRVGGAAGTIAKSVSAYDMTISDSMYGAARRYVTRERVEAMLDYEFLQCKLTLRNQRGDNTNFFAFADTLTTKAFNRDNECHGWLGIKYQTAPMSEPNSVVIHIRMLDKSAQLQQEAVGVLGINLIHAAFYMGGNTGAIISSLLSELSRTRIEVDLISFQGPSFKHVDNRVAALRLVQKGLCDAALFDPSGELQIPQETLYKKNVLVVRGRFRPYTLLHNDMLQGAAAQFFCEVPSKTGTSTDTNLASDTYDECVYREDTLVLLELTTRDMMEGGDLLDWTTDHGIQEDAFIQRIEALSTMGYSVLLSNYRRYFKLATYLATFSRESIVIAIGLPSLIELFKLKHYNDLDGGILEGFGRLLKFDLKIYVYPTLDTKTGEVITAKNVKVEPEVQKLYDYIYERGTIIPIEDYSAELLSVGDVSKRVTESIRCGTDEWESLVPQHVRDQIKTLHLLGYRGDSQNGGHQNGANNGSYKPQKALGAPAGAA</sequence>
<evidence type="ECO:0000313" key="2">
    <source>
        <dbReference type="EMBL" id="EIE27600.1"/>
    </source>
</evidence>
<comment type="caution">
    <text evidence="2">The sequence shown here is derived from an EMBL/GenBank/DDBJ whole genome shotgun (WGS) entry which is preliminary data.</text>
</comment>
<evidence type="ECO:0000256" key="1">
    <source>
        <dbReference type="SAM" id="MobiDB-lite"/>
    </source>
</evidence>
<keyword evidence="3" id="KW-1185">Reference proteome</keyword>
<organism evidence="2 3">
    <name type="scientific">Coccomyxa subellipsoidea (strain C-169)</name>
    <name type="common">Green microalga</name>
    <dbReference type="NCBI Taxonomy" id="574566"/>
    <lineage>
        <taxon>Eukaryota</taxon>
        <taxon>Viridiplantae</taxon>
        <taxon>Chlorophyta</taxon>
        <taxon>core chlorophytes</taxon>
        <taxon>Trebouxiophyceae</taxon>
        <taxon>Trebouxiophyceae incertae sedis</taxon>
        <taxon>Coccomyxaceae</taxon>
        <taxon>Coccomyxa</taxon>
        <taxon>Coccomyxa subellipsoidea</taxon>
    </lineage>
</organism>
<gene>
    <name evidence="2" type="ORF">COCSUDRAFT_45928</name>
</gene>
<name>I0ZAD1_COCSC</name>
<evidence type="ECO:0000313" key="3">
    <source>
        <dbReference type="Proteomes" id="UP000007264"/>
    </source>
</evidence>
<accession>I0ZAD1</accession>
<proteinExistence type="predicted"/>
<dbReference type="RefSeq" id="XP_005652144.1">
    <property type="nucleotide sequence ID" value="XM_005652087.1"/>
</dbReference>
<dbReference type="AlphaFoldDB" id="I0ZAD1"/>
<evidence type="ECO:0008006" key="4">
    <source>
        <dbReference type="Google" id="ProtNLM"/>
    </source>
</evidence>
<feature type="compositionally biased region" description="Low complexity" evidence="1">
    <location>
        <begin position="584"/>
        <end position="594"/>
    </location>
</feature>
<dbReference type="EMBL" id="AGSI01000001">
    <property type="protein sequence ID" value="EIE27600.1"/>
    <property type="molecule type" value="Genomic_DNA"/>
</dbReference>